<sequence length="203" mass="22387">MTPATSLAPAIKDIASAQKTTFATTQAVWRFLNNDRISFSQLNQPMIELARQGIAQSSHAYALVVHDWSRLQFASHPHKAQRLQMTHARDIGYELQTSLLVDAASGLPIAPVAQSLTDNTGCHSTLDENRLLPGTHLDALTACINQIEALELGKTLIHVIDREGDSVGHLRQLSAQGFRWLIRGKEGHRVEYHGETQKLGQVV</sequence>
<reference evidence="1 2" key="1">
    <citation type="submission" date="2013-11" db="EMBL/GenBank/DDBJ databases">
        <title>Elucidation of the Photorhabdus temperata genome and generation of transposon mutant library to identify motility mutants.</title>
        <authorList>
            <person name="Hurst S.G.IV."/>
            <person name="Micheals B."/>
            <person name="Abebe-Akele F."/>
            <person name="Rowedder H."/>
            <person name="Bullock H."/>
            <person name="Jackobeck R."/>
            <person name="Janicki E."/>
            <person name="Tisa L.S."/>
        </authorList>
    </citation>
    <scope>NUCLEOTIDE SEQUENCE [LARGE SCALE GENOMIC DNA]</scope>
    <source>
        <strain evidence="1 2">NC19</strain>
    </source>
</reference>
<gene>
    <name evidence="1" type="ORF">PTE_01227</name>
</gene>
<evidence type="ECO:0000313" key="1">
    <source>
        <dbReference type="EMBL" id="ETS32591.1"/>
    </source>
</evidence>
<dbReference type="PATRIC" id="fig|1004151.3.peg.1255"/>
<accession>W3V9K6</accession>
<keyword evidence="2" id="KW-1185">Reference proteome</keyword>
<dbReference type="EMBL" id="AYSJ01000004">
    <property type="protein sequence ID" value="ETS32591.1"/>
    <property type="molecule type" value="Genomic_DNA"/>
</dbReference>
<dbReference type="AlphaFoldDB" id="W3V9K6"/>
<name>W3V9K6_9GAMM</name>
<proteinExistence type="predicted"/>
<protein>
    <submittedName>
        <fullName evidence="1">Uncharacterized protein</fullName>
    </submittedName>
</protein>
<dbReference type="Gene3D" id="3.90.350.10">
    <property type="entry name" value="Transposase Inhibitor Protein From Tn5, Chain A, domain 1"/>
    <property type="match status" value="1"/>
</dbReference>
<evidence type="ECO:0000313" key="2">
    <source>
        <dbReference type="Proteomes" id="UP000018957"/>
    </source>
</evidence>
<comment type="caution">
    <text evidence="1">The sequence shown here is derived from an EMBL/GenBank/DDBJ whole genome shotgun (WGS) entry which is preliminary data.</text>
</comment>
<dbReference type="Proteomes" id="UP000018957">
    <property type="component" value="Unassembled WGS sequence"/>
</dbReference>
<dbReference type="InterPro" id="IPR012337">
    <property type="entry name" value="RNaseH-like_sf"/>
</dbReference>
<organism evidence="1 2">
    <name type="scientific">Photorhabdus khanii NC19</name>
    <dbReference type="NCBI Taxonomy" id="1004151"/>
    <lineage>
        <taxon>Bacteria</taxon>
        <taxon>Pseudomonadati</taxon>
        <taxon>Pseudomonadota</taxon>
        <taxon>Gammaproteobacteria</taxon>
        <taxon>Enterobacterales</taxon>
        <taxon>Morganellaceae</taxon>
        <taxon>Photorhabdus</taxon>
    </lineage>
</organism>
<dbReference type="SUPFAM" id="SSF53098">
    <property type="entry name" value="Ribonuclease H-like"/>
    <property type="match status" value="1"/>
</dbReference>